<feature type="region of interest" description="Disordered" evidence="1">
    <location>
        <begin position="44"/>
        <end position="263"/>
    </location>
</feature>
<sequence length="263" mass="27234">MTSNPPTSLPPPGNEGDAAPAPGRDQKWIATLVDKLVPVFQAQSGTSSAEAAMQTDSQGKTPSSGQAPGPLQPDAAVPGTIANFITKDSGHEQHQGLGPNRGSPRDNPATNDSGCLTETESSGTTPPPIKKSRKRVTRSQTKKPSTARAVDLLIKNPDNPVPSPQQAQGSVPTTDTGLSTGPSNDNPSASTADLQSPTLNTQAAEPMDINPWDPIPDESLQGIGPLQSSTNPPPPHVCTADSNRSPKTSAPNNPAHSLHQTRK</sequence>
<dbReference type="EMBL" id="CP110421">
    <property type="protein sequence ID" value="WAQ81011.1"/>
    <property type="molecule type" value="Genomic_DNA"/>
</dbReference>
<proteinExistence type="predicted"/>
<accession>A0ABY7CA32</accession>
<feature type="compositionally biased region" description="Basic residues" evidence="1">
    <location>
        <begin position="130"/>
        <end position="141"/>
    </location>
</feature>
<gene>
    <name evidence="2" type="ORF">PtA15_1A349</name>
</gene>
<feature type="region of interest" description="Disordered" evidence="1">
    <location>
        <begin position="1"/>
        <end position="27"/>
    </location>
</feature>
<feature type="compositionally biased region" description="Polar residues" evidence="1">
    <location>
        <begin position="44"/>
        <end position="66"/>
    </location>
</feature>
<dbReference type="RefSeq" id="XP_053016566.1">
    <property type="nucleotide sequence ID" value="XM_053165367.1"/>
</dbReference>
<feature type="compositionally biased region" description="Polar residues" evidence="1">
    <location>
        <begin position="164"/>
        <end position="203"/>
    </location>
</feature>
<organism evidence="2 3">
    <name type="scientific">Puccinia triticina</name>
    <dbReference type="NCBI Taxonomy" id="208348"/>
    <lineage>
        <taxon>Eukaryota</taxon>
        <taxon>Fungi</taxon>
        <taxon>Dikarya</taxon>
        <taxon>Basidiomycota</taxon>
        <taxon>Pucciniomycotina</taxon>
        <taxon>Pucciniomycetes</taxon>
        <taxon>Pucciniales</taxon>
        <taxon>Pucciniaceae</taxon>
        <taxon>Puccinia</taxon>
    </lineage>
</organism>
<feature type="compositionally biased region" description="Polar residues" evidence="1">
    <location>
        <begin position="240"/>
        <end position="255"/>
    </location>
</feature>
<dbReference type="Proteomes" id="UP001164743">
    <property type="component" value="Chromosome 1A"/>
</dbReference>
<name>A0ABY7CA32_9BASI</name>
<evidence type="ECO:0000313" key="2">
    <source>
        <dbReference type="EMBL" id="WAQ81011.1"/>
    </source>
</evidence>
<evidence type="ECO:0000256" key="1">
    <source>
        <dbReference type="SAM" id="MobiDB-lite"/>
    </source>
</evidence>
<evidence type="ECO:0000313" key="3">
    <source>
        <dbReference type="Proteomes" id="UP001164743"/>
    </source>
</evidence>
<dbReference type="GeneID" id="77806262"/>
<reference evidence="2" key="1">
    <citation type="submission" date="2022-10" db="EMBL/GenBank/DDBJ databases">
        <title>Puccinia triticina Genome sequencing and assembly.</title>
        <authorList>
            <person name="Li C."/>
        </authorList>
    </citation>
    <scope>NUCLEOTIDE SEQUENCE</scope>
    <source>
        <strain evidence="2">Pt15</strain>
    </source>
</reference>
<keyword evidence="3" id="KW-1185">Reference proteome</keyword>
<protein>
    <submittedName>
        <fullName evidence="2">Uncharacterized protein</fullName>
    </submittedName>
</protein>